<keyword evidence="8" id="KW-1185">Reference proteome</keyword>
<sequence>MSSKCTVCNTVVYPNDPKIVLDGCAYHKGCAKCVDCQCQITISNFTKVGTELLCRTHNLERFHKDNSYVGGDKFKHKSGSADSGSEKTATSPKPTPVVEQVREQETVFKFGEGGEGGGGDTKKEEEPKKDEDAAPATRSKAASIADRAAAFGGSVLTPSPTNRPKLDSVNSASSMTSTSSTGSIKDRMSAFSSGSATSAKCPVCSKTVYPADAQITLDGTKYHKACAKCADCQCQITLSNFTKVGTELLCRTHNLERFHKDDSYVGGDKFKNSTRDLSSPSDPPKKEPEQEPEKCRVIKVEEEGKVVVEVVKVVEEVAAVKIGEHIEVDGRAVEEVKAEEVKVEE</sequence>
<keyword evidence="3 4" id="KW-0440">LIM domain</keyword>
<gene>
    <name evidence="7" type="ORF">TrST_g5445</name>
</gene>
<evidence type="ECO:0000256" key="1">
    <source>
        <dbReference type="ARBA" id="ARBA00022723"/>
    </source>
</evidence>
<feature type="compositionally biased region" description="Basic and acidic residues" evidence="5">
    <location>
        <begin position="283"/>
        <end position="295"/>
    </location>
</feature>
<dbReference type="InterPro" id="IPR001781">
    <property type="entry name" value="Znf_LIM"/>
</dbReference>
<feature type="region of interest" description="Disordered" evidence="5">
    <location>
        <begin position="70"/>
        <end position="184"/>
    </location>
</feature>
<evidence type="ECO:0000259" key="6">
    <source>
        <dbReference type="PROSITE" id="PS50023"/>
    </source>
</evidence>
<dbReference type="Proteomes" id="UP001165085">
    <property type="component" value="Unassembled WGS sequence"/>
</dbReference>
<feature type="compositionally biased region" description="Basic and acidic residues" evidence="5">
    <location>
        <begin position="120"/>
        <end position="132"/>
    </location>
</feature>
<organism evidence="7 8">
    <name type="scientific">Triparma strigata</name>
    <dbReference type="NCBI Taxonomy" id="1606541"/>
    <lineage>
        <taxon>Eukaryota</taxon>
        <taxon>Sar</taxon>
        <taxon>Stramenopiles</taxon>
        <taxon>Ochrophyta</taxon>
        <taxon>Bolidophyceae</taxon>
        <taxon>Parmales</taxon>
        <taxon>Triparmaceae</taxon>
        <taxon>Triparma</taxon>
    </lineage>
</organism>
<feature type="compositionally biased region" description="Polar residues" evidence="5">
    <location>
        <begin position="80"/>
        <end position="92"/>
    </location>
</feature>
<accession>A0A9W7AD61</accession>
<evidence type="ECO:0000256" key="5">
    <source>
        <dbReference type="SAM" id="MobiDB-lite"/>
    </source>
</evidence>
<keyword evidence="1 4" id="KW-0479">Metal-binding</keyword>
<evidence type="ECO:0000256" key="4">
    <source>
        <dbReference type="PROSITE-ProRule" id="PRU00125"/>
    </source>
</evidence>
<dbReference type="PROSITE" id="PS50023">
    <property type="entry name" value="LIM_DOMAIN_2"/>
    <property type="match status" value="2"/>
</dbReference>
<feature type="region of interest" description="Disordered" evidence="5">
    <location>
        <begin position="269"/>
        <end position="295"/>
    </location>
</feature>
<dbReference type="Pfam" id="PF00412">
    <property type="entry name" value="LIM"/>
    <property type="match status" value="2"/>
</dbReference>
<reference evidence="8" key="1">
    <citation type="journal article" date="2023" name="Commun. Biol.">
        <title>Genome analysis of Parmales, the sister group of diatoms, reveals the evolutionary specialization of diatoms from phago-mixotrophs to photoautotrophs.</title>
        <authorList>
            <person name="Ban H."/>
            <person name="Sato S."/>
            <person name="Yoshikawa S."/>
            <person name="Yamada K."/>
            <person name="Nakamura Y."/>
            <person name="Ichinomiya M."/>
            <person name="Sato N."/>
            <person name="Blanc-Mathieu R."/>
            <person name="Endo H."/>
            <person name="Kuwata A."/>
            <person name="Ogata H."/>
        </authorList>
    </citation>
    <scope>NUCLEOTIDE SEQUENCE [LARGE SCALE GENOMIC DNA]</scope>
    <source>
        <strain evidence="8">NIES 3701</strain>
    </source>
</reference>
<dbReference type="GO" id="GO:0046872">
    <property type="term" value="F:metal ion binding"/>
    <property type="evidence" value="ECO:0007669"/>
    <property type="project" value="UniProtKB-KW"/>
</dbReference>
<dbReference type="OrthoDB" id="6129702at2759"/>
<evidence type="ECO:0000313" key="8">
    <source>
        <dbReference type="Proteomes" id="UP001165085"/>
    </source>
</evidence>
<dbReference type="Gene3D" id="2.10.110.10">
    <property type="entry name" value="Cysteine Rich Protein"/>
    <property type="match status" value="2"/>
</dbReference>
<evidence type="ECO:0000256" key="3">
    <source>
        <dbReference type="ARBA" id="ARBA00023038"/>
    </source>
</evidence>
<feature type="compositionally biased region" description="Low complexity" evidence="5">
    <location>
        <begin position="168"/>
        <end position="183"/>
    </location>
</feature>
<evidence type="ECO:0000313" key="7">
    <source>
        <dbReference type="EMBL" id="GMH68291.1"/>
    </source>
</evidence>
<dbReference type="EMBL" id="BRXY01000123">
    <property type="protein sequence ID" value="GMH68291.1"/>
    <property type="molecule type" value="Genomic_DNA"/>
</dbReference>
<name>A0A9W7AD61_9STRA</name>
<dbReference type="AlphaFoldDB" id="A0A9W7AD61"/>
<dbReference type="PROSITE" id="PS00478">
    <property type="entry name" value="LIM_DOMAIN_1"/>
    <property type="match status" value="2"/>
</dbReference>
<dbReference type="PANTHER" id="PTHR24206">
    <property type="entry name" value="OS06G0237300 PROTEIN"/>
    <property type="match status" value="1"/>
</dbReference>
<evidence type="ECO:0000256" key="2">
    <source>
        <dbReference type="ARBA" id="ARBA00022833"/>
    </source>
</evidence>
<comment type="caution">
    <text evidence="7">The sequence shown here is derived from an EMBL/GenBank/DDBJ whole genome shotgun (WGS) entry which is preliminary data.</text>
</comment>
<proteinExistence type="predicted"/>
<feature type="domain" description="LIM zinc-binding" evidence="6">
    <location>
        <begin position="199"/>
        <end position="260"/>
    </location>
</feature>
<protein>
    <recommendedName>
        <fullName evidence="6">LIM zinc-binding domain-containing protein</fullName>
    </recommendedName>
</protein>
<dbReference type="SMART" id="SM00132">
    <property type="entry name" value="LIM"/>
    <property type="match status" value="2"/>
</dbReference>
<feature type="domain" description="LIM zinc-binding" evidence="6">
    <location>
        <begin position="3"/>
        <end position="64"/>
    </location>
</feature>
<feature type="compositionally biased region" description="Low complexity" evidence="5">
    <location>
        <begin position="141"/>
        <end position="150"/>
    </location>
</feature>
<keyword evidence="2 4" id="KW-0862">Zinc</keyword>